<keyword evidence="1" id="KW-1133">Transmembrane helix</keyword>
<feature type="transmembrane region" description="Helical" evidence="1">
    <location>
        <begin position="31"/>
        <end position="53"/>
    </location>
</feature>
<name>A0A2M6Z203_9BACT</name>
<protein>
    <recommendedName>
        <fullName evidence="4">Type 4a pilus biogenesis protein PilO</fullName>
    </recommendedName>
</protein>
<dbReference type="Pfam" id="PF04350">
    <property type="entry name" value="PilO"/>
    <property type="match status" value="1"/>
</dbReference>
<dbReference type="Proteomes" id="UP000228777">
    <property type="component" value="Unassembled WGS sequence"/>
</dbReference>
<dbReference type="GO" id="GO:0043107">
    <property type="term" value="P:type IV pilus-dependent motility"/>
    <property type="evidence" value="ECO:0007669"/>
    <property type="project" value="InterPro"/>
</dbReference>
<proteinExistence type="predicted"/>
<organism evidence="2 3">
    <name type="scientific">bacterium (Candidatus Gribaldobacteria) CG07_land_8_20_14_0_80_33_18</name>
    <dbReference type="NCBI Taxonomy" id="2014272"/>
    <lineage>
        <taxon>Bacteria</taxon>
        <taxon>Candidatus Gribaldobacteria</taxon>
    </lineage>
</organism>
<comment type="caution">
    <text evidence="2">The sequence shown here is derived from an EMBL/GenBank/DDBJ whole genome shotgun (WGS) entry which is preliminary data.</text>
</comment>
<evidence type="ECO:0000256" key="1">
    <source>
        <dbReference type="SAM" id="Phobius"/>
    </source>
</evidence>
<sequence>MWKKKKIYFLLLVLELNKNMKLEKGKFKKEIAIKSIIMILVAFLGIYSSFYFIGKIELESKKIIIARTEIKKLQILNEKKVQLYEDYNKIKPYLDKVFSFLPKENELVKIISSLEEIAQKNNISQKLKLTEMSPLEDLKRANYEITLSGNYEKILNYCKEFEKSPYFVRINNLNLYSMTDLEKEAKLSVSIFLFLKK</sequence>
<dbReference type="EMBL" id="PEWP01000052">
    <property type="protein sequence ID" value="PIU46431.1"/>
    <property type="molecule type" value="Genomic_DNA"/>
</dbReference>
<evidence type="ECO:0000313" key="3">
    <source>
        <dbReference type="Proteomes" id="UP000228777"/>
    </source>
</evidence>
<accession>A0A2M6Z203</accession>
<evidence type="ECO:0000313" key="2">
    <source>
        <dbReference type="EMBL" id="PIU46431.1"/>
    </source>
</evidence>
<keyword evidence="1" id="KW-0472">Membrane</keyword>
<gene>
    <name evidence="2" type="ORF">COS93_02530</name>
</gene>
<dbReference type="Gene3D" id="3.30.70.60">
    <property type="match status" value="1"/>
</dbReference>
<keyword evidence="1" id="KW-0812">Transmembrane</keyword>
<dbReference type="InterPro" id="IPR007445">
    <property type="entry name" value="PilO"/>
</dbReference>
<dbReference type="AlphaFoldDB" id="A0A2M6Z203"/>
<reference evidence="3" key="1">
    <citation type="submission" date="2017-09" db="EMBL/GenBank/DDBJ databases">
        <title>Depth-based differentiation of microbial function through sediment-hosted aquifers and enrichment of novel symbionts in the deep terrestrial subsurface.</title>
        <authorList>
            <person name="Probst A.J."/>
            <person name="Ladd B."/>
            <person name="Jarett J.K."/>
            <person name="Geller-Mcgrath D.E."/>
            <person name="Sieber C.M.K."/>
            <person name="Emerson J.B."/>
            <person name="Anantharaman K."/>
            <person name="Thomas B.C."/>
            <person name="Malmstrom R."/>
            <person name="Stieglmeier M."/>
            <person name="Klingl A."/>
            <person name="Woyke T."/>
            <person name="Ryan C.M."/>
            <person name="Banfield J.F."/>
        </authorList>
    </citation>
    <scope>NUCLEOTIDE SEQUENCE [LARGE SCALE GENOMIC DNA]</scope>
</reference>
<evidence type="ECO:0008006" key="4">
    <source>
        <dbReference type="Google" id="ProtNLM"/>
    </source>
</evidence>
<dbReference type="InterPro" id="IPR014717">
    <property type="entry name" value="Transl_elong_EF1B/ribsomal_bS6"/>
</dbReference>
<dbReference type="GO" id="GO:0043683">
    <property type="term" value="P:type IV pilus assembly"/>
    <property type="evidence" value="ECO:0007669"/>
    <property type="project" value="InterPro"/>
</dbReference>